<organism evidence="4 5">
    <name type="scientific">Polaromonas vacuolata</name>
    <dbReference type="NCBI Taxonomy" id="37448"/>
    <lineage>
        <taxon>Bacteria</taxon>
        <taxon>Pseudomonadati</taxon>
        <taxon>Pseudomonadota</taxon>
        <taxon>Betaproteobacteria</taxon>
        <taxon>Burkholderiales</taxon>
        <taxon>Comamonadaceae</taxon>
        <taxon>Polaromonas</taxon>
    </lineage>
</organism>
<evidence type="ECO:0008006" key="6">
    <source>
        <dbReference type="Google" id="ProtNLM"/>
    </source>
</evidence>
<protein>
    <recommendedName>
        <fullName evidence="6">Gas vesicle synthesis protein GvpL/GvpF</fullName>
    </recommendedName>
</protein>
<dbReference type="GO" id="GO:0031412">
    <property type="term" value="P:gas vesicle organization"/>
    <property type="evidence" value="ECO:0007669"/>
    <property type="project" value="InterPro"/>
</dbReference>
<comment type="similarity">
    <text evidence="3">Belongs to the gas vesicle GvpF/GvpL family.</text>
</comment>
<dbReference type="RefSeq" id="WP_168922286.1">
    <property type="nucleotide sequence ID" value="NZ_CP051461.1"/>
</dbReference>
<evidence type="ECO:0000256" key="3">
    <source>
        <dbReference type="ARBA" id="ARBA00035643"/>
    </source>
</evidence>
<gene>
    <name evidence="4" type="ORF">HC248_01913</name>
</gene>
<evidence type="ECO:0000256" key="1">
    <source>
        <dbReference type="ARBA" id="ARBA00022987"/>
    </source>
</evidence>
<dbReference type="Pfam" id="PF06386">
    <property type="entry name" value="GvpL_GvpF"/>
    <property type="match status" value="1"/>
</dbReference>
<comment type="subcellular location">
    <subcellularLocation>
        <location evidence="2">Gas vesicle</location>
    </subcellularLocation>
</comment>
<dbReference type="Proteomes" id="UP000502041">
    <property type="component" value="Chromosome"/>
</dbReference>
<proteinExistence type="inferred from homology"/>
<reference evidence="4 5" key="1">
    <citation type="submission" date="2020-04" db="EMBL/GenBank/DDBJ databases">
        <title>Complete genome of a Psychrophilic, Marine, Gas Vacuolate Bacterium Polaromonas vacuolata KCTC 22033T.</title>
        <authorList>
            <person name="Hwang K."/>
            <person name="Kim K.M."/>
        </authorList>
    </citation>
    <scope>NUCLEOTIDE SEQUENCE [LARGE SCALE GENOMIC DNA]</scope>
    <source>
        <strain evidence="4 5">KCTC 22033</strain>
    </source>
</reference>
<name>A0A6H2H9R8_9BURK</name>
<dbReference type="KEGG" id="pvac:HC248_01913"/>
<keyword evidence="5" id="KW-1185">Reference proteome</keyword>
<evidence type="ECO:0000313" key="4">
    <source>
        <dbReference type="EMBL" id="QJC56605.1"/>
    </source>
</evidence>
<evidence type="ECO:0000256" key="2">
    <source>
        <dbReference type="ARBA" id="ARBA00035108"/>
    </source>
</evidence>
<dbReference type="GO" id="GO:0031411">
    <property type="term" value="C:gas vesicle"/>
    <property type="evidence" value="ECO:0007669"/>
    <property type="project" value="UniProtKB-SubCell"/>
</dbReference>
<dbReference type="InterPro" id="IPR009430">
    <property type="entry name" value="GvpL/GvpF"/>
</dbReference>
<dbReference type="PANTHER" id="PTHR36852:SF1">
    <property type="entry name" value="PROTEIN GVPL 2"/>
    <property type="match status" value="1"/>
</dbReference>
<sequence>MNIVKPSTPQRYLYAITDASQAGKWENIGINGAPVTTIVEGPIAAVVSGIAAKRVRPERANLAAHNGMIKLLMQDCTVLPVAFGTIADSYQAVQDLLSKNNAILVEQLDSLRGKIEMGLRVRFDVPNIYEYIVSTHRDLRDSRDTAYGGLQQPVRGTKIELGGQFDRLLTEERETHAATVLQVLSSHGVEIKPNPPRNNLEVMNLACLIKRDDLKTFENAVLAAAAQFDNNFAFDFTGPWAPHNFVRVELNIKRGHVTRR</sequence>
<dbReference type="EMBL" id="CP051461">
    <property type="protein sequence ID" value="QJC56605.1"/>
    <property type="molecule type" value="Genomic_DNA"/>
</dbReference>
<evidence type="ECO:0000313" key="5">
    <source>
        <dbReference type="Proteomes" id="UP000502041"/>
    </source>
</evidence>
<keyword evidence="1" id="KW-0304">Gas vesicle</keyword>
<dbReference type="AlphaFoldDB" id="A0A6H2H9R8"/>
<dbReference type="PANTHER" id="PTHR36852">
    <property type="entry name" value="PROTEIN GVPL 2"/>
    <property type="match status" value="1"/>
</dbReference>
<accession>A0A6H2H9R8</accession>